<dbReference type="PANTHER" id="PTHR47843">
    <property type="entry name" value="BTB DOMAIN-CONTAINING PROTEIN-RELATED"/>
    <property type="match status" value="1"/>
</dbReference>
<dbReference type="STRING" id="656061.D5GFD6"/>
<dbReference type="InterPro" id="IPR000210">
    <property type="entry name" value="BTB/POZ_dom"/>
</dbReference>
<dbReference type="AlphaFoldDB" id="D5GFD6"/>
<proteinExistence type="predicted"/>
<dbReference type="InParanoid" id="D5GFD6"/>
<dbReference type="Gene3D" id="3.30.710.10">
    <property type="entry name" value="Potassium Channel Kv1.1, Chain A"/>
    <property type="match status" value="1"/>
</dbReference>
<dbReference type="HOGENOM" id="CLU_065174_0_0_1"/>
<dbReference type="PROSITE" id="PS50097">
    <property type="entry name" value="BTB"/>
    <property type="match status" value="1"/>
</dbReference>
<keyword evidence="3" id="KW-1185">Reference proteome</keyword>
<gene>
    <name evidence="2" type="ORF">GSTUM_00006842001</name>
</gene>
<dbReference type="eggNOG" id="ENOG502T05A">
    <property type="taxonomic scope" value="Eukaryota"/>
</dbReference>
<protein>
    <submittedName>
        <fullName evidence="2">(Perigord truffle) hypothetical protein</fullName>
    </submittedName>
</protein>
<dbReference type="KEGG" id="tml:GSTUM_00006842001"/>
<sequence length="220" mass="25186">MSMSPMVNLSSKYKEFMFDGTVTLFVGRDRKKMEMHKKLLASISPELDKHVNNNMKEGIEGTIHFPEEGEGMVTLFTEWAYTGEYAIVDNTPPPHAGIQTQVKVNLWPKLRMHLELYVFSDKFNIPTLRLLAKSKFSLAINTVDVTDQVDATSLISMIEYVYDNLPDSDPIPKFLARFASWKWVFLRGRDEFIRLMSTQPEFMKELIVNLAGLGSRPSLS</sequence>
<dbReference type="PANTHER" id="PTHR47843:SF2">
    <property type="entry name" value="BTB DOMAIN-CONTAINING PROTEIN"/>
    <property type="match status" value="1"/>
</dbReference>
<evidence type="ECO:0000313" key="2">
    <source>
        <dbReference type="EMBL" id="CAZ83229.1"/>
    </source>
</evidence>
<dbReference type="InterPro" id="IPR011333">
    <property type="entry name" value="SKP1/BTB/POZ_sf"/>
</dbReference>
<reference evidence="2 3" key="1">
    <citation type="journal article" date="2010" name="Nature">
        <title>Perigord black truffle genome uncovers evolutionary origins and mechanisms of symbiosis.</title>
        <authorList>
            <person name="Martin F."/>
            <person name="Kohler A."/>
            <person name="Murat C."/>
            <person name="Balestrini R."/>
            <person name="Coutinho P.M."/>
            <person name="Jaillon O."/>
            <person name="Montanini B."/>
            <person name="Morin E."/>
            <person name="Noel B."/>
            <person name="Percudani R."/>
            <person name="Porcel B."/>
            <person name="Rubini A."/>
            <person name="Amicucci A."/>
            <person name="Amselem J."/>
            <person name="Anthouard V."/>
            <person name="Arcioni S."/>
            <person name="Artiguenave F."/>
            <person name="Aury J.M."/>
            <person name="Ballario P."/>
            <person name="Bolchi A."/>
            <person name="Brenna A."/>
            <person name="Brun A."/>
            <person name="Buee M."/>
            <person name="Cantarel B."/>
            <person name="Chevalier G."/>
            <person name="Couloux A."/>
            <person name="Da Silva C."/>
            <person name="Denoeud F."/>
            <person name="Duplessis S."/>
            <person name="Ghignone S."/>
            <person name="Hilselberger B."/>
            <person name="Iotti M."/>
            <person name="Marcais B."/>
            <person name="Mello A."/>
            <person name="Miranda M."/>
            <person name="Pacioni G."/>
            <person name="Quesneville H."/>
            <person name="Riccioni C."/>
            <person name="Ruotolo R."/>
            <person name="Splivallo R."/>
            <person name="Stocchi V."/>
            <person name="Tisserant E."/>
            <person name="Viscomi A.R."/>
            <person name="Zambonelli A."/>
            <person name="Zampieri E."/>
            <person name="Henrissat B."/>
            <person name="Lebrun M.H."/>
            <person name="Paolocci F."/>
            <person name="Bonfante P."/>
            <person name="Ottonello S."/>
            <person name="Wincker P."/>
        </authorList>
    </citation>
    <scope>NUCLEOTIDE SEQUENCE [LARGE SCALE GENOMIC DNA]</scope>
    <source>
        <strain evidence="2 3">Mel28</strain>
    </source>
</reference>
<dbReference type="SUPFAM" id="SSF54695">
    <property type="entry name" value="POZ domain"/>
    <property type="match status" value="1"/>
</dbReference>
<dbReference type="Proteomes" id="UP000006911">
    <property type="component" value="Unassembled WGS sequence"/>
</dbReference>
<feature type="domain" description="BTB" evidence="1">
    <location>
        <begin position="20"/>
        <end position="89"/>
    </location>
</feature>
<accession>D5GFD6</accession>
<organism evidence="2 3">
    <name type="scientific">Tuber melanosporum (strain Mel28)</name>
    <name type="common">Perigord black truffle</name>
    <dbReference type="NCBI Taxonomy" id="656061"/>
    <lineage>
        <taxon>Eukaryota</taxon>
        <taxon>Fungi</taxon>
        <taxon>Dikarya</taxon>
        <taxon>Ascomycota</taxon>
        <taxon>Pezizomycotina</taxon>
        <taxon>Pezizomycetes</taxon>
        <taxon>Pezizales</taxon>
        <taxon>Tuberaceae</taxon>
        <taxon>Tuber</taxon>
    </lineage>
</organism>
<dbReference type="EMBL" id="FN430208">
    <property type="protein sequence ID" value="CAZ83229.1"/>
    <property type="molecule type" value="Genomic_DNA"/>
</dbReference>
<name>D5GFD6_TUBMM</name>
<evidence type="ECO:0000259" key="1">
    <source>
        <dbReference type="PROSITE" id="PS50097"/>
    </source>
</evidence>
<dbReference type="RefSeq" id="XP_002839038.1">
    <property type="nucleotide sequence ID" value="XM_002838992.1"/>
</dbReference>
<dbReference type="CDD" id="cd18186">
    <property type="entry name" value="BTB_POZ_ZBTB_KLHL-like"/>
    <property type="match status" value="1"/>
</dbReference>
<dbReference type="GeneID" id="9188085"/>
<evidence type="ECO:0000313" key="3">
    <source>
        <dbReference type="Proteomes" id="UP000006911"/>
    </source>
</evidence>